<dbReference type="PROSITE" id="PS51112">
    <property type="entry name" value="AMMECR1"/>
    <property type="match status" value="1"/>
</dbReference>
<reference evidence="2 3" key="1">
    <citation type="journal article" date="2018" name="G3 (Bethesda)">
        <title>Phylogenetic and Phylogenomic Definition of Rhizopus Species.</title>
        <authorList>
            <person name="Gryganskyi A.P."/>
            <person name="Golan J."/>
            <person name="Dolatabadi S."/>
            <person name="Mondo S."/>
            <person name="Robb S."/>
            <person name="Idnurm A."/>
            <person name="Muszewska A."/>
            <person name="Steczkiewicz K."/>
            <person name="Masonjones S."/>
            <person name="Liao H.L."/>
            <person name="Gajdeczka M.T."/>
            <person name="Anike F."/>
            <person name="Vuek A."/>
            <person name="Anishchenko I.M."/>
            <person name="Voigt K."/>
            <person name="de Hoog G.S."/>
            <person name="Smith M.E."/>
            <person name="Heitman J."/>
            <person name="Vilgalys R."/>
            <person name="Stajich J.E."/>
        </authorList>
    </citation>
    <scope>NUCLEOTIDE SEQUENCE [LARGE SCALE GENOMIC DNA]</scope>
    <source>
        <strain evidence="2 3">LSU 92-RS-03</strain>
    </source>
</reference>
<dbReference type="AlphaFoldDB" id="A0A367KYI6"/>
<organism evidence="2 3">
    <name type="scientific">Rhizopus stolonifer</name>
    <name type="common">Rhizopus nigricans</name>
    <dbReference type="NCBI Taxonomy" id="4846"/>
    <lineage>
        <taxon>Eukaryota</taxon>
        <taxon>Fungi</taxon>
        <taxon>Fungi incertae sedis</taxon>
        <taxon>Mucoromycota</taxon>
        <taxon>Mucoromycotina</taxon>
        <taxon>Mucoromycetes</taxon>
        <taxon>Mucorales</taxon>
        <taxon>Mucorineae</taxon>
        <taxon>Rhizopodaceae</taxon>
        <taxon>Rhizopus</taxon>
    </lineage>
</organism>
<proteinExistence type="predicted"/>
<dbReference type="PANTHER" id="PTHR13016:SF0">
    <property type="entry name" value="AMME SYNDROME CANDIDATE GENE 1 PROTEIN"/>
    <property type="match status" value="1"/>
</dbReference>
<dbReference type="EMBL" id="PJQM01000008">
    <property type="protein sequence ID" value="RCI07273.1"/>
    <property type="molecule type" value="Genomic_DNA"/>
</dbReference>
<evidence type="ECO:0000259" key="1">
    <source>
        <dbReference type="PROSITE" id="PS51112"/>
    </source>
</evidence>
<dbReference type="InterPro" id="IPR023473">
    <property type="entry name" value="AMMECR1"/>
</dbReference>
<dbReference type="Pfam" id="PF01871">
    <property type="entry name" value="AMMECR1"/>
    <property type="match status" value="1"/>
</dbReference>
<dbReference type="Proteomes" id="UP000253551">
    <property type="component" value="Unassembled WGS sequence"/>
</dbReference>
<name>A0A367KYI6_RHIST</name>
<dbReference type="STRING" id="4846.A0A367KYI6"/>
<dbReference type="InterPro" id="IPR027485">
    <property type="entry name" value="AMMECR1_N"/>
</dbReference>
<dbReference type="PANTHER" id="PTHR13016">
    <property type="entry name" value="AMMECR1 HOMOLOG"/>
    <property type="match status" value="1"/>
</dbReference>
<dbReference type="InterPro" id="IPR002733">
    <property type="entry name" value="AMMECR1_domain"/>
</dbReference>
<keyword evidence="3" id="KW-1185">Reference proteome</keyword>
<dbReference type="InterPro" id="IPR036071">
    <property type="entry name" value="AMMECR1_dom_sf"/>
</dbReference>
<sequence length="186" mass="21475">MTVSKEHVDFCFQVLVAYLKKEPKPEPTFTNDGYPLFVTWHKKTRNGSTLRGCIGNFQPMSLHEGLARYALISALQDHRFPPITLSEVPHLECAVSLLVNFEVAKDYLDWEIGVHGIWIEFYQDGRKETATYLPEVMGEQGWTKEEAIESLLRKGGYRGQVTKKYCLENIMLTRYRSDKIHGTYKP</sequence>
<dbReference type="NCBIfam" id="TIGR00296">
    <property type="entry name" value="TIGR00296 family protein"/>
    <property type="match status" value="1"/>
</dbReference>
<evidence type="ECO:0000313" key="3">
    <source>
        <dbReference type="Proteomes" id="UP000253551"/>
    </source>
</evidence>
<evidence type="ECO:0000313" key="2">
    <source>
        <dbReference type="EMBL" id="RCI07273.1"/>
    </source>
</evidence>
<dbReference type="OrthoDB" id="24630at2759"/>
<accession>A0A367KYI6</accession>
<dbReference type="SUPFAM" id="SSF143447">
    <property type="entry name" value="AMMECR1-like"/>
    <property type="match status" value="1"/>
</dbReference>
<gene>
    <name evidence="2" type="primary">AMMECR1L</name>
    <name evidence="2" type="ORF">CU098_012517</name>
</gene>
<dbReference type="Gene3D" id="3.30.700.20">
    <property type="entry name" value="Hypothetical protein ph0010, domain 1"/>
    <property type="match status" value="1"/>
</dbReference>
<comment type="caution">
    <text evidence="2">The sequence shown here is derived from an EMBL/GenBank/DDBJ whole genome shotgun (WGS) entry which is preliminary data.</text>
</comment>
<protein>
    <submittedName>
        <fullName evidence="2">AMME chromosomal region protein 1-like</fullName>
    </submittedName>
</protein>
<feature type="domain" description="AMMECR1" evidence="1">
    <location>
        <begin position="1"/>
        <end position="186"/>
    </location>
</feature>